<feature type="binding site" evidence="16">
    <location>
        <begin position="287"/>
        <end position="293"/>
    </location>
    <ligand>
        <name>NADP(+)</name>
        <dbReference type="ChEBI" id="CHEBI:58349"/>
    </ligand>
</feature>
<feature type="binding site" evidence="16">
    <location>
        <position position="186"/>
    </location>
    <ligand>
        <name>substrate</name>
    </ligand>
</feature>
<evidence type="ECO:0000256" key="4">
    <source>
        <dbReference type="ARBA" id="ARBA00005259"/>
    </source>
</evidence>
<feature type="binding site" evidence="16">
    <location>
        <position position="222"/>
    </location>
    <ligand>
        <name>substrate</name>
    </ligand>
</feature>
<dbReference type="PROSITE" id="PS00903">
    <property type="entry name" value="CYT_DCMP_DEAMINASES_1"/>
    <property type="match status" value="1"/>
</dbReference>
<comment type="cofactor">
    <cofactor evidence="14 17">
        <name>Zn(2+)</name>
        <dbReference type="ChEBI" id="CHEBI:29105"/>
    </cofactor>
    <text evidence="14 17">Binds 1 zinc ion.</text>
</comment>
<comment type="pathway">
    <text evidence="3 14">Cofactor biosynthesis; riboflavin biosynthesis; 5-amino-6-(D-ribitylamino)uracil from GTP: step 3/4.</text>
</comment>
<dbReference type="SUPFAM" id="SSF53597">
    <property type="entry name" value="Dihydrofolate reductase-like"/>
    <property type="match status" value="1"/>
</dbReference>
<keyword evidence="9 14" id="KW-0521">NADP</keyword>
<dbReference type="PANTHER" id="PTHR38011">
    <property type="entry name" value="DIHYDROFOLATE REDUCTASE FAMILY PROTEIN (AFU_ORTHOLOGUE AFUA_8G06820)"/>
    <property type="match status" value="1"/>
</dbReference>
<evidence type="ECO:0000256" key="15">
    <source>
        <dbReference type="PIRSR" id="PIRSR006769-1"/>
    </source>
</evidence>
<dbReference type="GO" id="GO:0009231">
    <property type="term" value="P:riboflavin biosynthetic process"/>
    <property type="evidence" value="ECO:0007669"/>
    <property type="project" value="UniProtKB-UniPathway"/>
</dbReference>
<accession>A0A660CCX2</accession>
<feature type="binding site" evidence="16">
    <location>
        <position position="218"/>
    </location>
    <ligand>
        <name>NADP(+)</name>
        <dbReference type="ChEBI" id="CHEBI:58349"/>
    </ligand>
</feature>
<evidence type="ECO:0000256" key="1">
    <source>
        <dbReference type="ARBA" id="ARBA00002151"/>
    </source>
</evidence>
<evidence type="ECO:0000259" key="19">
    <source>
        <dbReference type="PROSITE" id="PS51747"/>
    </source>
</evidence>
<dbReference type="Pfam" id="PF00383">
    <property type="entry name" value="dCMP_cyt_deam_1"/>
    <property type="match status" value="1"/>
</dbReference>
<dbReference type="EMBL" id="VLJV01000001">
    <property type="protein sequence ID" value="TWH19563.1"/>
    <property type="molecule type" value="Genomic_DNA"/>
</dbReference>
<comment type="similarity">
    <text evidence="4 14">In the N-terminal section; belongs to the cytidine and deoxycytidylate deaminase family.</text>
</comment>
<evidence type="ECO:0000256" key="13">
    <source>
        <dbReference type="ARBA" id="ARBA00049886"/>
    </source>
</evidence>
<evidence type="ECO:0000256" key="2">
    <source>
        <dbReference type="ARBA" id="ARBA00004882"/>
    </source>
</evidence>
<comment type="caution">
    <text evidence="20">The sequence shown here is derived from an EMBL/GenBank/DDBJ whole genome shotgun (WGS) entry which is preliminary data.</text>
</comment>
<dbReference type="Gene3D" id="3.40.430.10">
    <property type="entry name" value="Dihydrofolate Reductase, subunit A"/>
    <property type="match status" value="2"/>
</dbReference>
<feature type="binding site" evidence="16">
    <location>
        <position position="243"/>
    </location>
    <ligand>
        <name>NADP(+)</name>
        <dbReference type="ChEBI" id="CHEBI:58349"/>
    </ligand>
</feature>
<feature type="domain" description="CMP/dCMP-type deaminase" evidence="19">
    <location>
        <begin position="18"/>
        <end position="139"/>
    </location>
</feature>
<evidence type="ECO:0000256" key="10">
    <source>
        <dbReference type="ARBA" id="ARBA00023002"/>
    </source>
</evidence>
<dbReference type="GO" id="GO:0008270">
    <property type="term" value="F:zinc ion binding"/>
    <property type="evidence" value="ECO:0007669"/>
    <property type="project" value="InterPro"/>
</dbReference>
<organism evidence="20 21">
    <name type="scientific">Prauserella rugosa</name>
    <dbReference type="NCBI Taxonomy" id="43354"/>
    <lineage>
        <taxon>Bacteria</taxon>
        <taxon>Bacillati</taxon>
        <taxon>Actinomycetota</taxon>
        <taxon>Actinomycetes</taxon>
        <taxon>Pseudonocardiales</taxon>
        <taxon>Pseudonocardiaceae</taxon>
        <taxon>Prauserella</taxon>
    </lineage>
</organism>
<evidence type="ECO:0000256" key="7">
    <source>
        <dbReference type="ARBA" id="ARBA00022723"/>
    </source>
</evidence>
<reference evidence="20 21" key="1">
    <citation type="submission" date="2019-07" db="EMBL/GenBank/DDBJ databases">
        <title>R&amp;d 2014.</title>
        <authorList>
            <person name="Klenk H.-P."/>
        </authorList>
    </citation>
    <scope>NUCLEOTIDE SEQUENCE [LARGE SCALE GENOMIC DNA]</scope>
    <source>
        <strain evidence="20 21">DSM 43194</strain>
    </source>
</reference>
<dbReference type="PROSITE" id="PS51747">
    <property type="entry name" value="CYT_DCMP_DEAMINASES_2"/>
    <property type="match status" value="1"/>
</dbReference>
<dbReference type="InterPro" id="IPR050765">
    <property type="entry name" value="Riboflavin_Biosynth_HTPR"/>
</dbReference>
<dbReference type="NCBIfam" id="TIGR00326">
    <property type="entry name" value="eubact_ribD"/>
    <property type="match status" value="1"/>
</dbReference>
<proteinExistence type="inferred from homology"/>
<name>A0A660CCX2_9PSEU</name>
<dbReference type="UniPathway" id="UPA00275">
    <property type="reaction ID" value="UER00401"/>
</dbReference>
<evidence type="ECO:0000256" key="16">
    <source>
        <dbReference type="PIRSR" id="PIRSR006769-2"/>
    </source>
</evidence>
<evidence type="ECO:0000313" key="20">
    <source>
        <dbReference type="EMBL" id="TWH19563.1"/>
    </source>
</evidence>
<feature type="binding site" evidence="16">
    <location>
        <position position="225"/>
    </location>
    <ligand>
        <name>substrate</name>
    </ligand>
</feature>
<dbReference type="InterPro" id="IPR016192">
    <property type="entry name" value="APOBEC/CMP_deaminase_Zn-bd"/>
</dbReference>
<dbReference type="InterPro" id="IPR002125">
    <property type="entry name" value="CMP_dCMP_dom"/>
</dbReference>
<evidence type="ECO:0000256" key="8">
    <source>
        <dbReference type="ARBA" id="ARBA00022833"/>
    </source>
</evidence>
<feature type="binding site" evidence="16">
    <location>
        <position position="214"/>
    </location>
    <ligand>
        <name>NADP(+)</name>
        <dbReference type="ChEBI" id="CHEBI:58349"/>
    </ligand>
</feature>
<comment type="pathway">
    <text evidence="2 14">Cofactor biosynthesis; riboflavin biosynthesis; 5-amino-6-(D-ribitylamino)uracil from GTP: step 2/4.</text>
</comment>
<dbReference type="PANTHER" id="PTHR38011:SF7">
    <property type="entry name" value="2,5-DIAMINO-6-RIBOSYLAMINO-4(3H)-PYRIMIDINONE 5'-PHOSPHATE REDUCTASE"/>
    <property type="match status" value="1"/>
</dbReference>
<keyword evidence="6 14" id="KW-0686">Riboflavin biosynthesis</keyword>
<keyword evidence="14" id="KW-0378">Hydrolase</keyword>
<dbReference type="AlphaFoldDB" id="A0A660CCX2"/>
<feature type="binding site" evidence="16">
    <location>
        <position position="202"/>
    </location>
    <ligand>
        <name>substrate</name>
    </ligand>
</feature>
<dbReference type="SUPFAM" id="SSF53927">
    <property type="entry name" value="Cytidine deaminase-like"/>
    <property type="match status" value="1"/>
</dbReference>
<dbReference type="EC" id="3.5.4.26" evidence="14"/>
<evidence type="ECO:0000256" key="3">
    <source>
        <dbReference type="ARBA" id="ARBA00004910"/>
    </source>
</evidence>
<evidence type="ECO:0000256" key="9">
    <source>
        <dbReference type="ARBA" id="ARBA00022857"/>
    </source>
</evidence>
<dbReference type="Gene3D" id="3.40.140.10">
    <property type="entry name" value="Cytidine Deaminase, domain 2"/>
    <property type="match status" value="1"/>
</dbReference>
<feature type="region of interest" description="Disordered" evidence="18">
    <location>
        <begin position="1"/>
        <end position="22"/>
    </location>
</feature>
<sequence>MPAEQDPGGPAGPRDPHGRDRDAMAAALALSEDVRGRTSPNPPVGAVILDADGARVGAGATQPPGGPHAEVMALREAGDRARGGTAYVTLEPCAHHGRTPPCAQALLDAGIAAVHYAVADPNPAASGGGALLREAGVDVRGGLLAADVAAGPLRAWLHRTRTGRPHVTWKYAATLDGRVAAADGTSRWISGPTSRGEVHRIRAAADAVVAGTGTVLADDPWLTVRDADGGLAARQPLRVIVGTRGIPETARVLDEAAETLHIRTHDAAEVLERLAARGVVDVLLEGGPTLAGAFAAAGMIDRIVAYVAPTLLGAGPTALGPAGVSTITEAHRWRVEGVTMSGDDVRITAVPVADEGGR</sequence>
<evidence type="ECO:0000256" key="12">
    <source>
        <dbReference type="ARBA" id="ARBA00049861"/>
    </source>
</evidence>
<dbReference type="CDD" id="cd01284">
    <property type="entry name" value="Riboflavin_deaminase-reductase"/>
    <property type="match status" value="1"/>
</dbReference>
<protein>
    <recommendedName>
        <fullName evidence="14">Riboflavin biosynthesis protein RibD</fullName>
    </recommendedName>
    <domain>
        <recommendedName>
            <fullName evidence="14">Diaminohydroxyphosphoribosylaminopyrimidine deaminase</fullName>
            <shortName evidence="14">DRAP deaminase</shortName>
            <ecNumber evidence="14">3.5.4.26</ecNumber>
        </recommendedName>
        <alternativeName>
            <fullName evidence="14">Riboflavin-specific deaminase</fullName>
        </alternativeName>
    </domain>
    <domain>
        <recommendedName>
            <fullName evidence="14">5-amino-6-(5-phosphoribosylamino)uracil reductase</fullName>
            <ecNumber evidence="14">1.1.1.193</ecNumber>
        </recommendedName>
        <alternativeName>
            <fullName evidence="14">HTP reductase</fullName>
        </alternativeName>
    </domain>
</protein>
<gene>
    <name evidence="20" type="ORF">JD82_01390</name>
</gene>
<feature type="binding site" evidence="17">
    <location>
        <position position="93"/>
    </location>
    <ligand>
        <name>Zn(2+)</name>
        <dbReference type="ChEBI" id="CHEBI:29105"/>
        <note>catalytic</note>
    </ligand>
</feature>
<feature type="binding site" evidence="16">
    <location>
        <position position="285"/>
    </location>
    <ligand>
        <name>substrate</name>
    </ligand>
</feature>
<keyword evidence="21" id="KW-1185">Reference proteome</keyword>
<dbReference type="EC" id="1.1.1.193" evidence="14"/>
<evidence type="ECO:0000313" key="21">
    <source>
        <dbReference type="Proteomes" id="UP000317303"/>
    </source>
</evidence>
<keyword evidence="11" id="KW-0511">Multifunctional enzyme</keyword>
<dbReference type="InterPro" id="IPR002734">
    <property type="entry name" value="RibDG_C"/>
</dbReference>
<dbReference type="InterPro" id="IPR004794">
    <property type="entry name" value="Eubact_RibD"/>
</dbReference>
<dbReference type="GO" id="GO:0008703">
    <property type="term" value="F:5-amino-6-(5-phosphoribosylamino)uracil reductase activity"/>
    <property type="evidence" value="ECO:0007669"/>
    <property type="project" value="UniProtKB-EC"/>
</dbReference>
<evidence type="ECO:0000256" key="17">
    <source>
        <dbReference type="PIRSR" id="PIRSR006769-3"/>
    </source>
</evidence>
<feature type="active site" description="Proton donor" evidence="15">
    <location>
        <position position="70"/>
    </location>
</feature>
<feature type="binding site" evidence="17">
    <location>
        <position position="68"/>
    </location>
    <ligand>
        <name>Zn(2+)</name>
        <dbReference type="ChEBI" id="CHEBI:29105"/>
        <note>catalytic</note>
    </ligand>
</feature>
<comment type="similarity">
    <text evidence="5 14">In the C-terminal section; belongs to the HTP reductase family.</text>
</comment>
<feature type="binding site" evidence="16">
    <location>
        <position position="172"/>
    </location>
    <ligand>
        <name>NADP(+)</name>
        <dbReference type="ChEBI" id="CHEBI:58349"/>
    </ligand>
</feature>
<comment type="catalytic activity">
    <reaction evidence="13 14">
        <text>2,5-diamino-6-hydroxy-4-(5-phosphoribosylamino)-pyrimidine + H2O + H(+) = 5-amino-6-(5-phospho-D-ribosylamino)uracil + NH4(+)</text>
        <dbReference type="Rhea" id="RHEA:21868"/>
        <dbReference type="ChEBI" id="CHEBI:15377"/>
        <dbReference type="ChEBI" id="CHEBI:15378"/>
        <dbReference type="ChEBI" id="CHEBI:28938"/>
        <dbReference type="ChEBI" id="CHEBI:58453"/>
        <dbReference type="ChEBI" id="CHEBI:58614"/>
        <dbReference type="EC" id="3.5.4.26"/>
    </reaction>
</comment>
<dbReference type="GO" id="GO:0008835">
    <property type="term" value="F:diaminohydroxyphosphoribosylaminopyrimidine deaminase activity"/>
    <property type="evidence" value="ECO:0007669"/>
    <property type="project" value="UniProtKB-EC"/>
</dbReference>
<keyword evidence="7 14" id="KW-0479">Metal-binding</keyword>
<feature type="binding site" evidence="17">
    <location>
        <position position="102"/>
    </location>
    <ligand>
        <name>Zn(2+)</name>
        <dbReference type="ChEBI" id="CHEBI:29105"/>
        <note>catalytic</note>
    </ligand>
</feature>
<evidence type="ECO:0000256" key="11">
    <source>
        <dbReference type="ARBA" id="ARBA00023268"/>
    </source>
</evidence>
<dbReference type="Proteomes" id="UP000317303">
    <property type="component" value="Unassembled WGS sequence"/>
</dbReference>
<feature type="binding site" evidence="16">
    <location>
        <position position="188"/>
    </location>
    <ligand>
        <name>NADP(+)</name>
        <dbReference type="ChEBI" id="CHEBI:58349"/>
    </ligand>
</feature>
<dbReference type="InterPro" id="IPR024072">
    <property type="entry name" value="DHFR-like_dom_sf"/>
</dbReference>
<comment type="function">
    <text evidence="1 14">Converts 2,5-diamino-6-(ribosylamino)-4(3h)-pyrimidinone 5'-phosphate into 5-amino-6-(ribosylamino)-2,4(1h,3h)-pyrimidinedione 5'-phosphate.</text>
</comment>
<comment type="catalytic activity">
    <reaction evidence="12 14">
        <text>5-amino-6-(5-phospho-D-ribitylamino)uracil + NADP(+) = 5-amino-6-(5-phospho-D-ribosylamino)uracil + NADPH + H(+)</text>
        <dbReference type="Rhea" id="RHEA:17845"/>
        <dbReference type="ChEBI" id="CHEBI:15378"/>
        <dbReference type="ChEBI" id="CHEBI:57783"/>
        <dbReference type="ChEBI" id="CHEBI:58349"/>
        <dbReference type="ChEBI" id="CHEBI:58421"/>
        <dbReference type="ChEBI" id="CHEBI:58453"/>
        <dbReference type="EC" id="1.1.1.193"/>
    </reaction>
</comment>
<keyword evidence="8 14" id="KW-0862">Zinc</keyword>
<dbReference type="InterPro" id="IPR016193">
    <property type="entry name" value="Cytidine_deaminase-like"/>
</dbReference>
<keyword evidence="10 14" id="KW-0560">Oxidoreductase</keyword>
<evidence type="ECO:0000256" key="6">
    <source>
        <dbReference type="ARBA" id="ARBA00022619"/>
    </source>
</evidence>
<evidence type="ECO:0000256" key="18">
    <source>
        <dbReference type="SAM" id="MobiDB-lite"/>
    </source>
</evidence>
<dbReference type="PIRSF" id="PIRSF006769">
    <property type="entry name" value="RibD"/>
    <property type="match status" value="1"/>
</dbReference>
<evidence type="ECO:0000256" key="5">
    <source>
        <dbReference type="ARBA" id="ARBA00007417"/>
    </source>
</evidence>
<evidence type="ECO:0000256" key="14">
    <source>
        <dbReference type="PIRNR" id="PIRNR006769"/>
    </source>
</evidence>
<dbReference type="Pfam" id="PF01872">
    <property type="entry name" value="RibD_C"/>
    <property type="match status" value="1"/>
</dbReference>